<evidence type="ECO:0000313" key="2">
    <source>
        <dbReference type="Proteomes" id="UP000635071"/>
    </source>
</evidence>
<reference evidence="1" key="2">
    <citation type="submission" date="2020-09" db="EMBL/GenBank/DDBJ databases">
        <authorList>
            <person name="Sun Q."/>
            <person name="Zhou Y."/>
        </authorList>
    </citation>
    <scope>NUCLEOTIDE SEQUENCE</scope>
    <source>
        <strain evidence="1">CGMCC 1.15519</strain>
    </source>
</reference>
<name>A0A917EBS3_9SPHN</name>
<comment type="caution">
    <text evidence="1">The sequence shown here is derived from an EMBL/GenBank/DDBJ whole genome shotgun (WGS) entry which is preliminary data.</text>
</comment>
<protein>
    <submittedName>
        <fullName evidence="1">Uncharacterized protein</fullName>
    </submittedName>
</protein>
<evidence type="ECO:0000313" key="1">
    <source>
        <dbReference type="EMBL" id="GGE19338.1"/>
    </source>
</evidence>
<reference evidence="1" key="1">
    <citation type="journal article" date="2014" name="Int. J. Syst. Evol. Microbiol.">
        <title>Complete genome sequence of Corynebacterium casei LMG S-19264T (=DSM 44701T), isolated from a smear-ripened cheese.</title>
        <authorList>
            <consortium name="US DOE Joint Genome Institute (JGI-PGF)"/>
            <person name="Walter F."/>
            <person name="Albersmeier A."/>
            <person name="Kalinowski J."/>
            <person name="Ruckert C."/>
        </authorList>
    </citation>
    <scope>NUCLEOTIDE SEQUENCE</scope>
    <source>
        <strain evidence="1">CGMCC 1.15519</strain>
    </source>
</reference>
<dbReference type="EMBL" id="BMJM01000011">
    <property type="protein sequence ID" value="GGE19338.1"/>
    <property type="molecule type" value="Genomic_DNA"/>
</dbReference>
<proteinExistence type="predicted"/>
<dbReference type="AlphaFoldDB" id="A0A917EBS3"/>
<dbReference type="Proteomes" id="UP000635071">
    <property type="component" value="Unassembled WGS sequence"/>
</dbReference>
<gene>
    <name evidence="1" type="ORF">GCM10011529_27350</name>
</gene>
<organism evidence="1 2">
    <name type="scientific">Sandarakinorhabdus glacialis</name>
    <dbReference type="NCBI Taxonomy" id="1614636"/>
    <lineage>
        <taxon>Bacteria</taxon>
        <taxon>Pseudomonadati</taxon>
        <taxon>Pseudomonadota</taxon>
        <taxon>Alphaproteobacteria</taxon>
        <taxon>Sphingomonadales</taxon>
        <taxon>Sphingosinicellaceae</taxon>
        <taxon>Sandarakinorhabdus</taxon>
    </lineage>
</organism>
<sequence>MPTDPLPDTGKMDATIWSGAYAVHRQYGDKSLGIARMRVAALLAEGDRAGHDIWYEIYRTLTILAPRKKSGTTLH</sequence>
<accession>A0A917EBS3</accession>
<keyword evidence="2" id="KW-1185">Reference proteome</keyword>